<evidence type="ECO:0000256" key="1">
    <source>
        <dbReference type="SAM" id="MobiDB-lite"/>
    </source>
</evidence>
<accession>A0ABR1F197</accession>
<evidence type="ECO:0000313" key="3">
    <source>
        <dbReference type="Proteomes" id="UP001498771"/>
    </source>
</evidence>
<protein>
    <submittedName>
        <fullName evidence="2">Uncharacterized protein</fullName>
    </submittedName>
</protein>
<comment type="caution">
    <text evidence="2">The sequence shown here is derived from an EMBL/GenBank/DDBJ whole genome shotgun (WGS) entry which is preliminary data.</text>
</comment>
<organism evidence="2 3">
    <name type="scientific">Myxozyma melibiosi</name>
    <dbReference type="NCBI Taxonomy" id="54550"/>
    <lineage>
        <taxon>Eukaryota</taxon>
        <taxon>Fungi</taxon>
        <taxon>Dikarya</taxon>
        <taxon>Ascomycota</taxon>
        <taxon>Saccharomycotina</taxon>
        <taxon>Lipomycetes</taxon>
        <taxon>Lipomycetales</taxon>
        <taxon>Lipomycetaceae</taxon>
        <taxon>Myxozyma</taxon>
    </lineage>
</organism>
<keyword evidence="3" id="KW-1185">Reference proteome</keyword>
<dbReference type="RefSeq" id="XP_064766654.1">
    <property type="nucleotide sequence ID" value="XM_064913362.1"/>
</dbReference>
<feature type="compositionally biased region" description="Low complexity" evidence="1">
    <location>
        <begin position="27"/>
        <end position="48"/>
    </location>
</feature>
<dbReference type="Proteomes" id="UP001498771">
    <property type="component" value="Unassembled WGS sequence"/>
</dbReference>
<reference evidence="2 3" key="1">
    <citation type="submission" date="2024-03" db="EMBL/GenBank/DDBJ databases">
        <title>Genome-scale model development and genomic sequencing of the oleaginous clade Lipomyces.</title>
        <authorList>
            <consortium name="Lawrence Berkeley National Laboratory"/>
            <person name="Czajka J.J."/>
            <person name="Han Y."/>
            <person name="Kim J."/>
            <person name="Mondo S.J."/>
            <person name="Hofstad B.A."/>
            <person name="Robles A."/>
            <person name="Haridas S."/>
            <person name="Riley R."/>
            <person name="LaButti K."/>
            <person name="Pangilinan J."/>
            <person name="Andreopoulos W."/>
            <person name="Lipzen A."/>
            <person name="Yan J."/>
            <person name="Wang M."/>
            <person name="Ng V."/>
            <person name="Grigoriev I.V."/>
            <person name="Spatafora J.W."/>
            <person name="Magnuson J.K."/>
            <person name="Baker S.E."/>
            <person name="Pomraning K.R."/>
        </authorList>
    </citation>
    <scope>NUCLEOTIDE SEQUENCE [LARGE SCALE GENOMIC DNA]</scope>
    <source>
        <strain evidence="2 3">Phaff 52-87</strain>
    </source>
</reference>
<dbReference type="EMBL" id="JBBJBU010000011">
    <property type="protein sequence ID" value="KAK7203621.1"/>
    <property type="molecule type" value="Genomic_DNA"/>
</dbReference>
<dbReference type="GeneID" id="90038874"/>
<proteinExistence type="predicted"/>
<evidence type="ECO:0000313" key="2">
    <source>
        <dbReference type="EMBL" id="KAK7203621.1"/>
    </source>
</evidence>
<name>A0ABR1F197_9ASCO</name>
<gene>
    <name evidence="2" type="ORF">BZA70DRAFT_282944</name>
</gene>
<feature type="region of interest" description="Disordered" evidence="1">
    <location>
        <begin position="27"/>
        <end position="54"/>
    </location>
</feature>
<sequence length="178" mass="19873">MMLQAGFQMAPSTREFARQHHAASFSTFSASSTAPASPPHSTTTTTSSGGWSASRKSHININYESTYSARRVPSPPASPPVPNPAQIEHLIRLFKDSMRMYLTARRALDRELERQISLMVDVDPNCEDEKRRRQLQTNLRRAEAFVTKYVMILSKLSVDTNSIPLSAPSSRAPSPQRI</sequence>